<gene>
    <name evidence="1" type="ORF">OV287_33305</name>
</gene>
<organism evidence="1 2">
    <name type="scientific">Archangium lansingense</name>
    <dbReference type="NCBI Taxonomy" id="2995310"/>
    <lineage>
        <taxon>Bacteria</taxon>
        <taxon>Pseudomonadati</taxon>
        <taxon>Myxococcota</taxon>
        <taxon>Myxococcia</taxon>
        <taxon>Myxococcales</taxon>
        <taxon>Cystobacterineae</taxon>
        <taxon>Archangiaceae</taxon>
        <taxon>Archangium</taxon>
    </lineage>
</organism>
<accession>A0ABT4ACF1</accession>
<evidence type="ECO:0000313" key="1">
    <source>
        <dbReference type="EMBL" id="MCY1079349.1"/>
    </source>
</evidence>
<keyword evidence="2" id="KW-1185">Reference proteome</keyword>
<name>A0ABT4ACF1_9BACT</name>
<proteinExistence type="predicted"/>
<dbReference type="EMBL" id="JAPNKA010000001">
    <property type="protein sequence ID" value="MCY1079349.1"/>
    <property type="molecule type" value="Genomic_DNA"/>
</dbReference>
<protein>
    <submittedName>
        <fullName evidence="1">Uncharacterized protein</fullName>
    </submittedName>
</protein>
<dbReference type="RefSeq" id="WP_267538075.1">
    <property type="nucleotide sequence ID" value="NZ_JAPNKA010000001.1"/>
</dbReference>
<reference evidence="1 2" key="1">
    <citation type="submission" date="2022-11" db="EMBL/GenBank/DDBJ databases">
        <title>Minimal conservation of predation-associated metabolite biosynthetic gene clusters underscores biosynthetic potential of Myxococcota including descriptions for ten novel species: Archangium lansinium sp. nov., Myxococcus landrumus sp. nov., Nannocystis bai.</title>
        <authorList>
            <person name="Ahearne A."/>
            <person name="Stevens C."/>
            <person name="Phillips K."/>
        </authorList>
    </citation>
    <scope>NUCLEOTIDE SEQUENCE [LARGE SCALE GENOMIC DNA]</scope>
    <source>
        <strain evidence="1 2">MIWBW</strain>
    </source>
</reference>
<dbReference type="Proteomes" id="UP001207654">
    <property type="component" value="Unassembled WGS sequence"/>
</dbReference>
<comment type="caution">
    <text evidence="1">The sequence shown here is derived from an EMBL/GenBank/DDBJ whole genome shotgun (WGS) entry which is preliminary data.</text>
</comment>
<evidence type="ECO:0000313" key="2">
    <source>
        <dbReference type="Proteomes" id="UP001207654"/>
    </source>
</evidence>
<sequence>MGALLFGSAVMAEPVEPARPISQAVSVGYTNLRTLSWYIPSWPTNALDATYLRAAGTEGFRSNLYYGGGLRVAVPFPPEPVGAAFPLEIFARAELRTRLGIWEPAGGLELGTTLIPPLWPYRRLPTAHEQNQKDAELHGPAYFAIHAAPLRFHVGRFVLGGPELQFGPVGPPLGTVVRLQVGLARLEMKL</sequence>